<accession>A0A8H5IIS0</accession>
<proteinExistence type="predicted"/>
<comment type="caution">
    <text evidence="2">The sequence shown here is derived from an EMBL/GenBank/DDBJ whole genome shotgun (WGS) entry which is preliminary data.</text>
</comment>
<gene>
    <name evidence="2" type="ORF">FPHYL_12623</name>
</gene>
<dbReference type="Proteomes" id="UP000582016">
    <property type="component" value="Unassembled WGS sequence"/>
</dbReference>
<dbReference type="AlphaFoldDB" id="A0A8H5IIS0"/>
<organism evidence="2 3">
    <name type="scientific">Fusarium phyllophilum</name>
    <dbReference type="NCBI Taxonomy" id="47803"/>
    <lineage>
        <taxon>Eukaryota</taxon>
        <taxon>Fungi</taxon>
        <taxon>Dikarya</taxon>
        <taxon>Ascomycota</taxon>
        <taxon>Pezizomycotina</taxon>
        <taxon>Sordariomycetes</taxon>
        <taxon>Hypocreomycetidae</taxon>
        <taxon>Hypocreales</taxon>
        <taxon>Nectriaceae</taxon>
        <taxon>Fusarium</taxon>
        <taxon>Fusarium fujikuroi species complex</taxon>
    </lineage>
</organism>
<evidence type="ECO:0000256" key="1">
    <source>
        <dbReference type="SAM" id="MobiDB-lite"/>
    </source>
</evidence>
<sequence>MSMLLTITNALAEFAYDKDIKFTSFTAADEMPCFLCLTTIHRDSRLLCVAKDSIPPEILGAAQFYWNHVCRLQTLASNPDALDTKEVWRVCCKKLRLPARESSCNSSNLQGGLISSSEELQARVAAATPLYARDDSKAVRLRKALRRLPNADKTPHGADDGELEDLPHELKDALIAQMNEARGSGCTAPNCPPIFAGTGPVSRGPSQAAPSRKRKHNDA</sequence>
<evidence type="ECO:0000313" key="2">
    <source>
        <dbReference type="EMBL" id="KAF5538020.1"/>
    </source>
</evidence>
<keyword evidence="3" id="KW-1185">Reference proteome</keyword>
<name>A0A8H5IIS0_9HYPO</name>
<dbReference type="EMBL" id="JAAOAQ010000661">
    <property type="protein sequence ID" value="KAF5538020.1"/>
    <property type="molecule type" value="Genomic_DNA"/>
</dbReference>
<dbReference type="OrthoDB" id="4850838at2759"/>
<protein>
    <submittedName>
        <fullName evidence="2">Uncharacterized protein</fullName>
    </submittedName>
</protein>
<reference evidence="2 3" key="1">
    <citation type="submission" date="2020-05" db="EMBL/GenBank/DDBJ databases">
        <title>Identification and distribution of gene clusters putatively required for synthesis of sphingolipid metabolism inhibitors in phylogenetically diverse species of the filamentous fungus Fusarium.</title>
        <authorList>
            <person name="Kim H.-S."/>
            <person name="Busman M."/>
            <person name="Brown D.W."/>
            <person name="Divon H."/>
            <person name="Uhlig S."/>
            <person name="Proctor R.H."/>
        </authorList>
    </citation>
    <scope>NUCLEOTIDE SEQUENCE [LARGE SCALE GENOMIC DNA]</scope>
    <source>
        <strain evidence="2 3">NRRL 13617</strain>
    </source>
</reference>
<feature type="region of interest" description="Disordered" evidence="1">
    <location>
        <begin position="186"/>
        <end position="219"/>
    </location>
</feature>
<evidence type="ECO:0000313" key="3">
    <source>
        <dbReference type="Proteomes" id="UP000582016"/>
    </source>
</evidence>